<dbReference type="GO" id="GO:0070403">
    <property type="term" value="F:NAD+ binding"/>
    <property type="evidence" value="ECO:0007669"/>
    <property type="project" value="UniProtKB-UniRule"/>
</dbReference>
<dbReference type="HAMAP" id="MF_01121">
    <property type="entry name" value="Sirtuin_ClassIII"/>
    <property type="match status" value="1"/>
</dbReference>
<accession>A0A7W6K5E8</accession>
<protein>
    <recommendedName>
        <fullName evidence="3">NAD-dependent protein deacylase</fullName>
        <ecNumber evidence="3">2.3.1.286</ecNumber>
    </recommendedName>
    <alternativeName>
        <fullName evidence="3">Regulatory protein SIR2 homolog</fullName>
    </alternativeName>
</protein>
<dbReference type="PANTHER" id="PTHR11085:SF4">
    <property type="entry name" value="NAD-DEPENDENT PROTEIN DEACYLASE"/>
    <property type="match status" value="1"/>
</dbReference>
<comment type="function">
    <text evidence="3">NAD-dependent lysine deacetylase and desuccinylase that specifically removes acetyl and succinyl groups on target proteins. Modulates the activities of several proteins which are inactive in their acylated form.</text>
</comment>
<evidence type="ECO:0000256" key="3">
    <source>
        <dbReference type="HAMAP-Rule" id="MF_01121"/>
    </source>
</evidence>
<feature type="binding site" evidence="3">
    <location>
        <begin position="93"/>
        <end position="96"/>
    </location>
    <ligand>
        <name>NAD(+)</name>
        <dbReference type="ChEBI" id="CHEBI:57540"/>
    </ligand>
</feature>
<name>A0A7W6K5E8_9HYPH</name>
<reference evidence="6 7" key="1">
    <citation type="submission" date="2020-08" db="EMBL/GenBank/DDBJ databases">
        <title>Genomic Encyclopedia of Type Strains, Phase IV (KMG-IV): sequencing the most valuable type-strain genomes for metagenomic binning, comparative biology and taxonomic classification.</title>
        <authorList>
            <person name="Goeker M."/>
        </authorList>
    </citation>
    <scope>NUCLEOTIDE SEQUENCE [LARGE SCALE GENOMIC DNA]</scope>
    <source>
        <strain evidence="6 7">DSM 26385</strain>
    </source>
</reference>
<feature type="binding site" evidence="3">
    <location>
        <position position="61"/>
    </location>
    <ligand>
        <name>substrate</name>
    </ligand>
</feature>
<organism evidence="6 7">
    <name type="scientific">Allorhizobium borbori</name>
    <dbReference type="NCBI Taxonomy" id="485907"/>
    <lineage>
        <taxon>Bacteria</taxon>
        <taxon>Pseudomonadati</taxon>
        <taxon>Pseudomonadota</taxon>
        <taxon>Alphaproteobacteria</taxon>
        <taxon>Hyphomicrobiales</taxon>
        <taxon>Rhizobiaceae</taxon>
        <taxon>Rhizobium/Agrobacterium group</taxon>
        <taxon>Allorhizobium</taxon>
    </lineage>
</organism>
<dbReference type="GO" id="GO:0008270">
    <property type="term" value="F:zinc ion binding"/>
    <property type="evidence" value="ECO:0007669"/>
    <property type="project" value="UniProtKB-UniRule"/>
</dbReference>
<dbReference type="EC" id="2.3.1.286" evidence="3"/>
<feature type="binding site" evidence="3 4">
    <location>
        <position position="119"/>
    </location>
    <ligand>
        <name>Zn(2+)</name>
        <dbReference type="ChEBI" id="CHEBI:29105"/>
    </ligand>
</feature>
<dbReference type="InterPro" id="IPR026591">
    <property type="entry name" value="Sirtuin_cat_small_dom_sf"/>
</dbReference>
<feature type="binding site" evidence="3 4">
    <location>
        <position position="122"/>
    </location>
    <ligand>
        <name>Zn(2+)</name>
        <dbReference type="ChEBI" id="CHEBI:29105"/>
    </ligand>
</feature>
<sequence>MQQFKERNIVILTGAGISAESGLDTFRDPSGIWAKYDYRRVATPEGFRQDPALVHEFYNMRRREAASRAPNAAHLALARLEQEWPGGFLLVTQNIDGFHESAGSRKLRHMHGALNSGLCAGCGARFPHEGDMDEASRCPVCTEVGKVRPDVVWFGEMPYFMEEIFDALAVADLFLSIGTSGTVYPAAGFVREAKQAGAWTVELNLEASGGHFDTIIEGRASETVPDFVNRLIAKPYP</sequence>
<feature type="binding site" evidence="3 4">
    <location>
        <position position="141"/>
    </location>
    <ligand>
        <name>Zn(2+)</name>
        <dbReference type="ChEBI" id="CHEBI:29105"/>
    </ligand>
</feature>
<comment type="caution">
    <text evidence="3">Lacks conserved residue(s) required for the propagation of feature annotation.</text>
</comment>
<keyword evidence="2 3" id="KW-0520">NAD</keyword>
<comment type="cofactor">
    <cofactor evidence="3">
        <name>Zn(2+)</name>
        <dbReference type="ChEBI" id="CHEBI:29105"/>
    </cofactor>
    <text evidence="3">Binds 1 zinc ion per subunit.</text>
</comment>
<dbReference type="Gene3D" id="3.30.1600.10">
    <property type="entry name" value="SIR2/SIRT2 'Small Domain"/>
    <property type="match status" value="1"/>
</dbReference>
<feature type="binding site" evidence="3">
    <location>
        <begin position="178"/>
        <end position="180"/>
    </location>
    <ligand>
        <name>NAD(+)</name>
        <dbReference type="ChEBI" id="CHEBI:57540"/>
    </ligand>
</feature>
<dbReference type="GO" id="GO:0036054">
    <property type="term" value="F:protein-malonyllysine demalonylase activity"/>
    <property type="evidence" value="ECO:0007669"/>
    <property type="project" value="InterPro"/>
</dbReference>
<dbReference type="Gene3D" id="3.40.50.1220">
    <property type="entry name" value="TPP-binding domain"/>
    <property type="match status" value="1"/>
</dbReference>
<keyword evidence="7" id="KW-1185">Reference proteome</keyword>
<dbReference type="InterPro" id="IPR026590">
    <property type="entry name" value="Ssirtuin_cat_dom"/>
</dbReference>
<dbReference type="InterPro" id="IPR027546">
    <property type="entry name" value="Sirtuin_class_III"/>
</dbReference>
<dbReference type="InterPro" id="IPR029035">
    <property type="entry name" value="DHS-like_NAD/FAD-binding_dom"/>
</dbReference>
<dbReference type="GO" id="GO:0036055">
    <property type="term" value="F:protein-succinyllysine desuccinylase activity"/>
    <property type="evidence" value="ECO:0007669"/>
    <property type="project" value="UniProtKB-UniRule"/>
</dbReference>
<dbReference type="CDD" id="cd01412">
    <property type="entry name" value="SIRT5_Af1_CobB"/>
    <property type="match status" value="1"/>
</dbReference>
<dbReference type="GO" id="GO:0005737">
    <property type="term" value="C:cytoplasm"/>
    <property type="evidence" value="ECO:0007669"/>
    <property type="project" value="UniProtKB-SubCell"/>
</dbReference>
<keyword evidence="3" id="KW-0963">Cytoplasm</keyword>
<dbReference type="Pfam" id="PF02146">
    <property type="entry name" value="SIR2"/>
    <property type="match status" value="1"/>
</dbReference>
<evidence type="ECO:0000313" key="6">
    <source>
        <dbReference type="EMBL" id="MBB4105417.1"/>
    </source>
</evidence>
<keyword evidence="6" id="KW-0378">Hydrolase</keyword>
<dbReference type="GO" id="GO:0017136">
    <property type="term" value="F:histone deacetylase activity, NAD-dependent"/>
    <property type="evidence" value="ECO:0007669"/>
    <property type="project" value="TreeGrafter"/>
</dbReference>
<gene>
    <name evidence="3" type="primary">cobB</name>
    <name evidence="6" type="ORF">GGQ66_004004</name>
</gene>
<dbReference type="InterPro" id="IPR050134">
    <property type="entry name" value="NAD-dep_sirtuin_deacylases"/>
</dbReference>
<dbReference type="EMBL" id="JACIDU010000020">
    <property type="protein sequence ID" value="MBB4105417.1"/>
    <property type="molecule type" value="Genomic_DNA"/>
</dbReference>
<proteinExistence type="inferred from homology"/>
<dbReference type="PANTHER" id="PTHR11085">
    <property type="entry name" value="NAD-DEPENDENT PROTEIN DEACYLASE SIRTUIN-5, MITOCHONDRIAL-RELATED"/>
    <property type="match status" value="1"/>
</dbReference>
<evidence type="ECO:0000313" key="7">
    <source>
        <dbReference type="Proteomes" id="UP000584824"/>
    </source>
</evidence>
<comment type="catalytic activity">
    <reaction evidence="3">
        <text>N(6)-acetyl-L-lysyl-[protein] + NAD(+) + H2O = 2''-O-acetyl-ADP-D-ribose + nicotinamide + L-lysyl-[protein]</text>
        <dbReference type="Rhea" id="RHEA:43636"/>
        <dbReference type="Rhea" id="RHEA-COMP:9752"/>
        <dbReference type="Rhea" id="RHEA-COMP:10731"/>
        <dbReference type="ChEBI" id="CHEBI:15377"/>
        <dbReference type="ChEBI" id="CHEBI:17154"/>
        <dbReference type="ChEBI" id="CHEBI:29969"/>
        <dbReference type="ChEBI" id="CHEBI:57540"/>
        <dbReference type="ChEBI" id="CHEBI:61930"/>
        <dbReference type="ChEBI" id="CHEBI:83767"/>
        <dbReference type="EC" id="2.3.1.286"/>
    </reaction>
</comment>
<feature type="binding site" evidence="3">
    <location>
        <position position="220"/>
    </location>
    <ligand>
        <name>NAD(+)</name>
        <dbReference type="ChEBI" id="CHEBI:57540"/>
    </ligand>
</feature>
<evidence type="ECO:0000256" key="1">
    <source>
        <dbReference type="ARBA" id="ARBA00022679"/>
    </source>
</evidence>
<dbReference type="InterPro" id="IPR003000">
    <property type="entry name" value="Sirtuin"/>
</dbReference>
<comment type="catalytic activity">
    <reaction evidence="3">
        <text>N(6)-succinyl-L-lysyl-[protein] + NAD(+) + H2O = 2''-O-succinyl-ADP-D-ribose + nicotinamide + L-lysyl-[protein]</text>
        <dbReference type="Rhea" id="RHEA:47668"/>
        <dbReference type="Rhea" id="RHEA-COMP:9752"/>
        <dbReference type="Rhea" id="RHEA-COMP:11877"/>
        <dbReference type="ChEBI" id="CHEBI:15377"/>
        <dbReference type="ChEBI" id="CHEBI:17154"/>
        <dbReference type="ChEBI" id="CHEBI:29969"/>
        <dbReference type="ChEBI" id="CHEBI:57540"/>
        <dbReference type="ChEBI" id="CHEBI:87830"/>
        <dbReference type="ChEBI" id="CHEBI:87832"/>
    </reaction>
</comment>
<comment type="similarity">
    <text evidence="3">Belongs to the sirtuin family. Class III subfamily.</text>
</comment>
<feature type="binding site" evidence="3">
    <location>
        <position position="58"/>
    </location>
    <ligand>
        <name>substrate</name>
    </ligand>
</feature>
<comment type="domain">
    <text evidence="3">2 residues (Tyr-58 and Arg-61) present in a large hydrophobic pocket are probably involved in substrate specificity. They are important for desuccinylation activity, but dispensable for deacetylation activity.</text>
</comment>
<feature type="active site" description="Proton acceptor" evidence="3 4">
    <location>
        <position position="111"/>
    </location>
</feature>
<dbReference type="RefSeq" id="WP_183794878.1">
    <property type="nucleotide sequence ID" value="NZ_JACIDU010000020.1"/>
</dbReference>
<dbReference type="AlphaFoldDB" id="A0A7W6K5E8"/>
<dbReference type="SUPFAM" id="SSF52467">
    <property type="entry name" value="DHS-like NAD/FAD-binding domain"/>
    <property type="match status" value="1"/>
</dbReference>
<dbReference type="PROSITE" id="PS50305">
    <property type="entry name" value="SIRTUIN"/>
    <property type="match status" value="1"/>
</dbReference>
<keyword evidence="3 4" id="KW-0479">Metal-binding</keyword>
<feature type="binding site" evidence="3 4">
    <location>
        <position position="138"/>
    </location>
    <ligand>
        <name>Zn(2+)</name>
        <dbReference type="ChEBI" id="CHEBI:29105"/>
    </ligand>
</feature>
<feature type="domain" description="Deacetylase sirtuin-type" evidence="5">
    <location>
        <begin position="1"/>
        <end position="234"/>
    </location>
</feature>
<comment type="subcellular location">
    <subcellularLocation>
        <location evidence="3">Cytoplasm</location>
    </subcellularLocation>
</comment>
<comment type="caution">
    <text evidence="6">The sequence shown here is derived from an EMBL/GenBank/DDBJ whole genome shotgun (WGS) entry which is preliminary data.</text>
</comment>
<keyword evidence="3 4" id="KW-0862">Zinc</keyword>
<keyword evidence="1" id="KW-0808">Transferase</keyword>
<dbReference type="Proteomes" id="UP000584824">
    <property type="component" value="Unassembled WGS sequence"/>
</dbReference>
<evidence type="ECO:0000256" key="4">
    <source>
        <dbReference type="PROSITE-ProRule" id="PRU00236"/>
    </source>
</evidence>
<feature type="binding site" evidence="3">
    <location>
        <begin position="14"/>
        <end position="33"/>
    </location>
    <ligand>
        <name>NAD(+)</name>
        <dbReference type="ChEBI" id="CHEBI:57540"/>
    </ligand>
</feature>
<evidence type="ECO:0000259" key="5">
    <source>
        <dbReference type="PROSITE" id="PS50305"/>
    </source>
</evidence>
<evidence type="ECO:0000256" key="2">
    <source>
        <dbReference type="ARBA" id="ARBA00023027"/>
    </source>
</evidence>